<keyword evidence="5 8" id="KW-1133">Transmembrane helix</keyword>
<keyword evidence="3" id="KW-1003">Cell membrane</keyword>
<evidence type="ECO:0000256" key="8">
    <source>
        <dbReference type="SAM" id="Phobius"/>
    </source>
</evidence>
<gene>
    <name evidence="9" type="ORF">EDC29_10617</name>
</gene>
<dbReference type="Pfam" id="PF02472">
    <property type="entry name" value="ExbD"/>
    <property type="match status" value="1"/>
</dbReference>
<dbReference type="AlphaFoldDB" id="A0A4R4A9H3"/>
<dbReference type="PANTHER" id="PTHR30558:SF3">
    <property type="entry name" value="BIOPOLYMER TRANSPORT PROTEIN EXBD-RELATED"/>
    <property type="match status" value="1"/>
</dbReference>
<evidence type="ECO:0000256" key="2">
    <source>
        <dbReference type="ARBA" id="ARBA00005811"/>
    </source>
</evidence>
<evidence type="ECO:0000256" key="6">
    <source>
        <dbReference type="ARBA" id="ARBA00023136"/>
    </source>
</evidence>
<dbReference type="GO" id="GO:0015031">
    <property type="term" value="P:protein transport"/>
    <property type="evidence" value="ECO:0007669"/>
    <property type="project" value="UniProtKB-KW"/>
</dbReference>
<dbReference type="PANTHER" id="PTHR30558">
    <property type="entry name" value="EXBD MEMBRANE COMPONENT OF PMF-DRIVEN MACROMOLECULE IMPORT SYSTEM"/>
    <property type="match status" value="1"/>
</dbReference>
<accession>A0A4R4A9H3</accession>
<sequence length="129" mass="13914">MHIEPLRRRARGIGLAPLVDVVFLLLLFFLLAARLDPLQQLPIETRDGGTADSVATTLRLDVAADGGLRLDGVPCPHDALVTRLRARLAAEPGSTLVIVPERETPLQTLVQMTDLARLAGAQQLALIEP</sequence>
<comment type="similarity">
    <text evidence="2 7">Belongs to the ExbD/TolR family.</text>
</comment>
<keyword evidence="7" id="KW-0813">Transport</keyword>
<comment type="caution">
    <text evidence="9">The sequence shown here is derived from an EMBL/GenBank/DDBJ whole genome shotgun (WGS) entry which is preliminary data.</text>
</comment>
<evidence type="ECO:0000313" key="10">
    <source>
        <dbReference type="Proteomes" id="UP000295247"/>
    </source>
</evidence>
<proteinExistence type="inferred from homology"/>
<dbReference type="EMBL" id="SMDC01000006">
    <property type="protein sequence ID" value="TCW35455.1"/>
    <property type="molecule type" value="Genomic_DNA"/>
</dbReference>
<dbReference type="GO" id="GO:0005886">
    <property type="term" value="C:plasma membrane"/>
    <property type="evidence" value="ECO:0007669"/>
    <property type="project" value="UniProtKB-SubCell"/>
</dbReference>
<keyword evidence="6 8" id="KW-0472">Membrane</keyword>
<dbReference type="RefSeq" id="WP_132229706.1">
    <property type="nucleotide sequence ID" value="NZ_NRRH01000011.1"/>
</dbReference>
<name>A0A4R4A9H3_MARGR</name>
<evidence type="ECO:0000256" key="4">
    <source>
        <dbReference type="ARBA" id="ARBA00022692"/>
    </source>
</evidence>
<protein>
    <submittedName>
        <fullName evidence="9">Biopolymer transport protein ExbD</fullName>
    </submittedName>
</protein>
<feature type="transmembrane region" description="Helical" evidence="8">
    <location>
        <begin position="12"/>
        <end position="33"/>
    </location>
</feature>
<evidence type="ECO:0000256" key="7">
    <source>
        <dbReference type="RuleBase" id="RU003879"/>
    </source>
</evidence>
<dbReference type="InterPro" id="IPR003400">
    <property type="entry name" value="ExbD"/>
</dbReference>
<keyword evidence="4 7" id="KW-0812">Transmembrane</keyword>
<reference evidence="9 10" key="1">
    <citation type="submission" date="2019-03" db="EMBL/GenBank/DDBJ databases">
        <title>Genomic Encyclopedia of Type Strains, Phase IV (KMG-IV): sequencing the most valuable type-strain genomes for metagenomic binning, comparative biology and taxonomic classification.</title>
        <authorList>
            <person name="Goeker M."/>
        </authorList>
    </citation>
    <scope>NUCLEOTIDE SEQUENCE [LARGE SCALE GENOMIC DNA]</scope>
    <source>
        <strain evidence="9 10">DSM 203</strain>
    </source>
</reference>
<evidence type="ECO:0000313" key="9">
    <source>
        <dbReference type="EMBL" id="TCW35455.1"/>
    </source>
</evidence>
<dbReference type="Proteomes" id="UP000295247">
    <property type="component" value="Unassembled WGS sequence"/>
</dbReference>
<keyword evidence="7" id="KW-0653">Protein transport</keyword>
<dbReference type="Gene3D" id="3.30.420.270">
    <property type="match status" value="1"/>
</dbReference>
<evidence type="ECO:0000256" key="1">
    <source>
        <dbReference type="ARBA" id="ARBA00004162"/>
    </source>
</evidence>
<evidence type="ECO:0000256" key="3">
    <source>
        <dbReference type="ARBA" id="ARBA00022475"/>
    </source>
</evidence>
<dbReference type="GO" id="GO:0022857">
    <property type="term" value="F:transmembrane transporter activity"/>
    <property type="evidence" value="ECO:0007669"/>
    <property type="project" value="InterPro"/>
</dbReference>
<organism evidence="9 10">
    <name type="scientific">Marichromatium gracile</name>
    <name type="common">Chromatium gracile</name>
    <dbReference type="NCBI Taxonomy" id="1048"/>
    <lineage>
        <taxon>Bacteria</taxon>
        <taxon>Pseudomonadati</taxon>
        <taxon>Pseudomonadota</taxon>
        <taxon>Gammaproteobacteria</taxon>
        <taxon>Chromatiales</taxon>
        <taxon>Chromatiaceae</taxon>
        <taxon>Marichromatium</taxon>
    </lineage>
</organism>
<evidence type="ECO:0000256" key="5">
    <source>
        <dbReference type="ARBA" id="ARBA00022989"/>
    </source>
</evidence>
<comment type="subcellular location">
    <subcellularLocation>
        <location evidence="1">Cell membrane</location>
        <topology evidence="1">Single-pass membrane protein</topology>
    </subcellularLocation>
    <subcellularLocation>
        <location evidence="7">Cell membrane</location>
        <topology evidence="7">Single-pass type II membrane protein</topology>
    </subcellularLocation>
</comment>